<protein>
    <recommendedName>
        <fullName evidence="3">Coiled-coil protein</fullName>
    </recommendedName>
</protein>
<comment type="caution">
    <text evidence="1">The sequence shown here is derived from an EMBL/GenBank/DDBJ whole genome shotgun (WGS) entry which is preliminary data.</text>
</comment>
<proteinExistence type="predicted"/>
<evidence type="ECO:0000313" key="1">
    <source>
        <dbReference type="EMBL" id="KTD19698.1"/>
    </source>
</evidence>
<evidence type="ECO:0008006" key="3">
    <source>
        <dbReference type="Google" id="ProtNLM"/>
    </source>
</evidence>
<dbReference type="RefSeq" id="WP_131754632.1">
    <property type="nucleotide sequence ID" value="NZ_CAAAHZ010000001.1"/>
</dbReference>
<dbReference type="EMBL" id="LNYK01000033">
    <property type="protein sequence ID" value="KTD19698.1"/>
    <property type="molecule type" value="Genomic_DNA"/>
</dbReference>
<dbReference type="Proteomes" id="UP000054997">
    <property type="component" value="Unassembled WGS sequence"/>
</dbReference>
<gene>
    <name evidence="1" type="ORF">Llon_1870</name>
</gene>
<evidence type="ECO:0000313" key="2">
    <source>
        <dbReference type="Proteomes" id="UP000054997"/>
    </source>
</evidence>
<accession>A0A0W0VHU8</accession>
<keyword evidence="2" id="KW-1185">Reference proteome</keyword>
<dbReference type="AlphaFoldDB" id="A0A0W0VHU8"/>
<dbReference type="PATRIC" id="fig|45068.5.peg.2030"/>
<sequence>MSHWVNLSDIDEDEYMAEEQDSSVLFIEMVDKDTRETLFRMLQKFTGLKAEIEARRLLLDKFSTADSAAKKSELALLMAQADETIGKLDALMNMKIPEDLSQERFLQMTQEDLQSFKEKISENLHQISEFSTKI</sequence>
<name>A0A0W0VHU8_9GAMM</name>
<dbReference type="STRING" id="45068.Llon_1870"/>
<organism evidence="1 2">
    <name type="scientific">Legionella londiniensis</name>
    <dbReference type="NCBI Taxonomy" id="45068"/>
    <lineage>
        <taxon>Bacteria</taxon>
        <taxon>Pseudomonadati</taxon>
        <taxon>Pseudomonadota</taxon>
        <taxon>Gammaproteobacteria</taxon>
        <taxon>Legionellales</taxon>
        <taxon>Legionellaceae</taxon>
        <taxon>Legionella</taxon>
    </lineage>
</organism>
<reference evidence="1 2" key="1">
    <citation type="submission" date="2015-11" db="EMBL/GenBank/DDBJ databases">
        <title>Genomic analysis of 38 Legionella species identifies large and diverse effector repertoires.</title>
        <authorList>
            <person name="Burstein D."/>
            <person name="Amaro F."/>
            <person name="Zusman T."/>
            <person name="Lifshitz Z."/>
            <person name="Cohen O."/>
            <person name="Gilbert J.A."/>
            <person name="Pupko T."/>
            <person name="Shuman H.A."/>
            <person name="Segal G."/>
        </authorList>
    </citation>
    <scope>NUCLEOTIDE SEQUENCE [LARGE SCALE GENOMIC DNA]</scope>
    <source>
        <strain evidence="1 2">ATCC 49505</strain>
    </source>
</reference>